<dbReference type="RefSeq" id="WP_093405216.1">
    <property type="nucleotide sequence ID" value="NZ_FOVL01000001.1"/>
</dbReference>
<dbReference type="EMBL" id="FOVL01000001">
    <property type="protein sequence ID" value="SFN30197.1"/>
    <property type="molecule type" value="Genomic_DNA"/>
</dbReference>
<dbReference type="OrthoDB" id="9797014at2"/>
<evidence type="ECO:0000313" key="3">
    <source>
        <dbReference type="EMBL" id="SFN30197.1"/>
    </source>
</evidence>
<dbReference type="Pfam" id="PF03795">
    <property type="entry name" value="YCII"/>
    <property type="match status" value="1"/>
</dbReference>
<accession>A0A1I4XWN1</accession>
<dbReference type="AlphaFoldDB" id="A0A1I4XWN1"/>
<proteinExistence type="inferred from homology"/>
<reference evidence="3 4" key="1">
    <citation type="submission" date="2016-10" db="EMBL/GenBank/DDBJ databases">
        <authorList>
            <person name="de Groot N.N."/>
        </authorList>
    </citation>
    <scope>NUCLEOTIDE SEQUENCE [LARGE SCALE GENOMIC DNA]</scope>
    <source>
        <strain evidence="3 4">DSM 17794</strain>
    </source>
</reference>
<protein>
    <recommendedName>
        <fullName evidence="2">YCII-related domain-containing protein</fullName>
    </recommendedName>
</protein>
<comment type="similarity">
    <text evidence="1">Belongs to the YciI family.</text>
</comment>
<organism evidence="3 4">
    <name type="scientific">Salegentibacter flavus</name>
    <dbReference type="NCBI Taxonomy" id="287099"/>
    <lineage>
        <taxon>Bacteria</taxon>
        <taxon>Pseudomonadati</taxon>
        <taxon>Bacteroidota</taxon>
        <taxon>Flavobacteriia</taxon>
        <taxon>Flavobacteriales</taxon>
        <taxon>Flavobacteriaceae</taxon>
        <taxon>Salegentibacter</taxon>
    </lineage>
</organism>
<evidence type="ECO:0000259" key="2">
    <source>
        <dbReference type="Pfam" id="PF03795"/>
    </source>
</evidence>
<keyword evidence="4" id="KW-1185">Reference proteome</keyword>
<evidence type="ECO:0000256" key="1">
    <source>
        <dbReference type="ARBA" id="ARBA00007689"/>
    </source>
</evidence>
<evidence type="ECO:0000313" key="4">
    <source>
        <dbReference type="Proteomes" id="UP000199153"/>
    </source>
</evidence>
<name>A0A1I4XWN1_9FLAO</name>
<gene>
    <name evidence="3" type="ORF">SAMN05660413_00416</name>
</gene>
<dbReference type="STRING" id="287099.SAMN05660413_00416"/>
<sequence>MEYYILKYKPISTYLEERGKYRNEHLKLAEIAAEDGSLVLGGAMEDPADEALLVFRAESKEAVKSFAENDPYVQNGLIEKWEVRKWNVVIGSCFDG</sequence>
<dbReference type="InterPro" id="IPR051807">
    <property type="entry name" value="Sec-metab_biosynth-assoc"/>
</dbReference>
<dbReference type="InterPro" id="IPR011008">
    <property type="entry name" value="Dimeric_a/b-barrel"/>
</dbReference>
<dbReference type="PANTHER" id="PTHR33606">
    <property type="entry name" value="PROTEIN YCII"/>
    <property type="match status" value="1"/>
</dbReference>
<feature type="domain" description="YCII-related" evidence="2">
    <location>
        <begin position="1"/>
        <end position="87"/>
    </location>
</feature>
<dbReference type="InterPro" id="IPR005545">
    <property type="entry name" value="YCII"/>
</dbReference>
<dbReference type="Proteomes" id="UP000199153">
    <property type="component" value="Unassembled WGS sequence"/>
</dbReference>
<dbReference type="NCBIfam" id="NF009508">
    <property type="entry name" value="PRK12866.1"/>
    <property type="match status" value="1"/>
</dbReference>
<dbReference type="SUPFAM" id="SSF54909">
    <property type="entry name" value="Dimeric alpha+beta barrel"/>
    <property type="match status" value="1"/>
</dbReference>
<dbReference type="Gene3D" id="3.30.70.1060">
    <property type="entry name" value="Dimeric alpha+beta barrel"/>
    <property type="match status" value="1"/>
</dbReference>
<dbReference type="PANTHER" id="PTHR33606:SF3">
    <property type="entry name" value="PROTEIN YCII"/>
    <property type="match status" value="1"/>
</dbReference>